<feature type="domain" description="3-oxo-5-alpha-steroid 4-dehydrogenase C-terminal" evidence="7">
    <location>
        <begin position="120"/>
        <end position="298"/>
    </location>
</feature>
<dbReference type="EMBL" id="KL197726">
    <property type="protein sequence ID" value="KDQ55225.1"/>
    <property type="molecule type" value="Genomic_DNA"/>
</dbReference>
<evidence type="ECO:0000256" key="4">
    <source>
        <dbReference type="ARBA" id="ARBA00022989"/>
    </source>
</evidence>
<evidence type="ECO:0000256" key="1">
    <source>
        <dbReference type="ARBA" id="ARBA00004141"/>
    </source>
</evidence>
<evidence type="ECO:0000256" key="5">
    <source>
        <dbReference type="ARBA" id="ARBA00023136"/>
    </source>
</evidence>
<evidence type="ECO:0000256" key="3">
    <source>
        <dbReference type="ARBA" id="ARBA00022692"/>
    </source>
</evidence>
<evidence type="ECO:0000256" key="6">
    <source>
        <dbReference type="SAM" id="Phobius"/>
    </source>
</evidence>
<evidence type="ECO:0000259" key="7">
    <source>
        <dbReference type="Pfam" id="PF02544"/>
    </source>
</evidence>
<reference evidence="9" key="1">
    <citation type="journal article" date="2014" name="Proc. Natl. Acad. Sci. U.S.A.">
        <title>Extensive sampling of basidiomycete genomes demonstrates inadequacy of the white-rot/brown-rot paradigm for wood decay fungi.</title>
        <authorList>
            <person name="Riley R."/>
            <person name="Salamov A.A."/>
            <person name="Brown D.W."/>
            <person name="Nagy L.G."/>
            <person name="Floudas D."/>
            <person name="Held B.W."/>
            <person name="Levasseur A."/>
            <person name="Lombard V."/>
            <person name="Morin E."/>
            <person name="Otillar R."/>
            <person name="Lindquist E.A."/>
            <person name="Sun H."/>
            <person name="LaButti K.M."/>
            <person name="Schmutz J."/>
            <person name="Jabbour D."/>
            <person name="Luo H."/>
            <person name="Baker S.E."/>
            <person name="Pisabarro A.G."/>
            <person name="Walton J.D."/>
            <person name="Blanchette R.A."/>
            <person name="Henrissat B."/>
            <person name="Martin F."/>
            <person name="Cullen D."/>
            <person name="Hibbett D.S."/>
            <person name="Grigoriev I.V."/>
        </authorList>
    </citation>
    <scope>NUCLEOTIDE SEQUENCE [LARGE SCALE GENOMIC DNA]</scope>
    <source>
        <strain evidence="9">MUCL 33604</strain>
    </source>
</reference>
<dbReference type="Gene3D" id="1.20.120.1630">
    <property type="match status" value="1"/>
</dbReference>
<evidence type="ECO:0000313" key="8">
    <source>
        <dbReference type="EMBL" id="KDQ55225.1"/>
    </source>
</evidence>
<dbReference type="PANTHER" id="PTHR10556">
    <property type="entry name" value="3-OXO-5-ALPHA-STEROID 4-DEHYDROGENASE"/>
    <property type="match status" value="1"/>
</dbReference>
<keyword evidence="3 6" id="KW-0812">Transmembrane</keyword>
<dbReference type="HOGENOM" id="CLU_065395_0_1_1"/>
<feature type="transmembrane region" description="Helical" evidence="6">
    <location>
        <begin position="120"/>
        <end position="138"/>
    </location>
</feature>
<dbReference type="STRING" id="933084.A0A067PN46"/>
<accession>A0A067PN46</accession>
<dbReference type="InParanoid" id="A0A067PN46"/>
<keyword evidence="4 6" id="KW-1133">Transmembrane helix</keyword>
<comment type="subcellular location">
    <subcellularLocation>
        <location evidence="1">Membrane</location>
        <topology evidence="1">Multi-pass membrane protein</topology>
    </subcellularLocation>
</comment>
<keyword evidence="9" id="KW-1185">Reference proteome</keyword>
<dbReference type="PANTHER" id="PTHR10556:SF43">
    <property type="entry name" value="STEROID 5-ALPHA-REDUCTASE DET2"/>
    <property type="match status" value="1"/>
</dbReference>
<comment type="similarity">
    <text evidence="2">Belongs to the steroid 5-alpha reductase family.</text>
</comment>
<dbReference type="PROSITE" id="PS50244">
    <property type="entry name" value="S5A_REDUCTASE"/>
    <property type="match status" value="1"/>
</dbReference>
<feature type="transmembrane region" description="Helical" evidence="6">
    <location>
        <begin position="50"/>
        <end position="70"/>
    </location>
</feature>
<dbReference type="FunCoup" id="A0A067PN46">
    <property type="interactions" value="12"/>
</dbReference>
<dbReference type="OrthoDB" id="5788137at2759"/>
<gene>
    <name evidence="8" type="ORF">JAAARDRAFT_159790</name>
</gene>
<dbReference type="AlphaFoldDB" id="A0A067PN46"/>
<feature type="transmembrane region" description="Helical" evidence="6">
    <location>
        <begin position="158"/>
        <end position="182"/>
    </location>
</feature>
<name>A0A067PN46_9AGAM</name>
<protein>
    <recommendedName>
        <fullName evidence="7">3-oxo-5-alpha-steroid 4-dehydrogenase C-terminal domain-containing protein</fullName>
    </recommendedName>
</protein>
<feature type="transmembrane region" description="Helical" evidence="6">
    <location>
        <begin position="20"/>
        <end position="38"/>
    </location>
</feature>
<dbReference type="Proteomes" id="UP000027265">
    <property type="component" value="Unassembled WGS sequence"/>
</dbReference>
<organism evidence="8 9">
    <name type="scientific">Jaapia argillacea MUCL 33604</name>
    <dbReference type="NCBI Taxonomy" id="933084"/>
    <lineage>
        <taxon>Eukaryota</taxon>
        <taxon>Fungi</taxon>
        <taxon>Dikarya</taxon>
        <taxon>Basidiomycota</taxon>
        <taxon>Agaricomycotina</taxon>
        <taxon>Agaricomycetes</taxon>
        <taxon>Agaricomycetidae</taxon>
        <taxon>Jaapiales</taxon>
        <taxon>Jaapiaceae</taxon>
        <taxon>Jaapia</taxon>
    </lineage>
</organism>
<dbReference type="GO" id="GO:0006629">
    <property type="term" value="P:lipid metabolic process"/>
    <property type="evidence" value="ECO:0007669"/>
    <property type="project" value="InterPro"/>
</dbReference>
<dbReference type="GO" id="GO:0016020">
    <property type="term" value="C:membrane"/>
    <property type="evidence" value="ECO:0007669"/>
    <property type="project" value="UniProtKB-SubCell"/>
</dbReference>
<keyword evidence="5 6" id="KW-0472">Membrane</keyword>
<dbReference type="Pfam" id="PF02544">
    <property type="entry name" value="Steroid_dh"/>
    <property type="match status" value="1"/>
</dbReference>
<sequence>MWKPDLPVVNFWYNAARKWFVILPALVGPLTIFINAPFGRFSPKRHSIFLVDGIRSWIVMELVSPILFTYSYLVSPLSPSSNSTPPFDHPSTLLATMFLGHYLNRALISPLRTPNRSKSHIIVPLAAVIFNVINGSLMGTYLSSPSAMSYLNFNQPRFWIGVVMWAVGLAGNILHDEVLLNLRRKSKLKLKKDGGQQNGVKEEKPHYSIPHGYLYNFISYPNYFCEWVEWLGFALAASPLPTISSGPAAFFQTVSPPWVFLIAEFCTMLPRAYKGHRWYHEKFPDYPKDRKIVVPFLF</sequence>
<dbReference type="InterPro" id="IPR039357">
    <property type="entry name" value="SRD5A/TECR"/>
</dbReference>
<evidence type="ECO:0000313" key="9">
    <source>
        <dbReference type="Proteomes" id="UP000027265"/>
    </source>
</evidence>
<dbReference type="GO" id="GO:0016627">
    <property type="term" value="F:oxidoreductase activity, acting on the CH-CH group of donors"/>
    <property type="evidence" value="ECO:0007669"/>
    <property type="project" value="InterPro"/>
</dbReference>
<proteinExistence type="inferred from homology"/>
<feature type="transmembrane region" description="Helical" evidence="6">
    <location>
        <begin position="90"/>
        <end position="108"/>
    </location>
</feature>
<dbReference type="InterPro" id="IPR001104">
    <property type="entry name" value="3-oxo-5_a-steroid_4-DH_C"/>
</dbReference>
<evidence type="ECO:0000256" key="2">
    <source>
        <dbReference type="ARBA" id="ARBA00007742"/>
    </source>
</evidence>